<dbReference type="InterPro" id="IPR011011">
    <property type="entry name" value="Znf_FYVE_PHD"/>
</dbReference>
<sequence length="717" mass="82389">MEAAERTYSVTPQFTKGNLVLVFSAAAYEEFKYITINTLQTQDTNIKSVETKDTNGSVISESYTIYVNNEKLFVLNFYNSTSKVLLNGKQEHVLSFTKSYLMNILELLDRNANFTSINSMIRQSCKQYLDMENMKSQKAVSKNKTSIDSSSIQSKEGRLTPQQEELGNKEQIYSNMAINPCITNSTLPTCPICNKRCTNNCKSVGCDSCDQWFHYECENLSAVDIKIIEENRDDNYICRTCKIQLNALNDKSDNESQSNLDSPTNVRPANYNVSSPQNTPLQIISATTTENCKRNNDNGSSAMQHPKIMVPGMSKTPTIQNSGNNVNYAKPKRLQLQATKKHGTNTTNTDNVGTTNGQHIGNDRPIHQNNSNSSPTINNALYQTEINQLKCKLEAKDKIIKSKENKICKLDSENTTLKKQIATNRSFTINLEQEKKDIEHSLVIARKRIEQLEGINGKSHESSHTSPTNVTSDSNSTMNEMKIWFLEQKVRQIELDMHKHDTKIMYMNEKIHNTNNTRKEENHHAPKEARKRTFQSNSSQNHTNNFPDDATDLCTRLDDLIVNMRGDETDFINDDRANSFNENEINQDHFLKTPIPRKVRLKEAEQIQPQVRNFKNKHIRSQTCNWKRSNKQRYQNHRKPAKETTSSNKQTCSQQPNRYQQIIPQHQIQPHPHAQPIPQQHWIHHPTAIQSHPHHQMQHQFQLQNPYVNPTNAPYHF</sequence>
<feature type="region of interest" description="Disordered" evidence="5">
    <location>
        <begin position="139"/>
        <end position="163"/>
    </location>
</feature>
<feature type="region of interest" description="Disordered" evidence="5">
    <location>
        <begin position="454"/>
        <end position="475"/>
    </location>
</feature>
<dbReference type="Gene3D" id="3.30.40.10">
    <property type="entry name" value="Zinc/RING finger domain, C3HC4 (zinc finger)"/>
    <property type="match status" value="1"/>
</dbReference>
<proteinExistence type="predicted"/>
<dbReference type="CDD" id="cd15517">
    <property type="entry name" value="PHD_TCF19_like"/>
    <property type="match status" value="1"/>
</dbReference>
<gene>
    <name evidence="7" type="ORF">MEDL_67530</name>
</gene>
<dbReference type="SUPFAM" id="SSF57903">
    <property type="entry name" value="FYVE/PHD zinc finger"/>
    <property type="match status" value="1"/>
</dbReference>
<keyword evidence="3" id="KW-0862">Zinc</keyword>
<feature type="compositionally biased region" description="Polar residues" evidence="5">
    <location>
        <begin position="643"/>
        <end position="656"/>
    </location>
</feature>
<dbReference type="Proteomes" id="UP000683360">
    <property type="component" value="Unassembled WGS sequence"/>
</dbReference>
<dbReference type="InterPro" id="IPR019786">
    <property type="entry name" value="Zinc_finger_PHD-type_CS"/>
</dbReference>
<feature type="compositionally biased region" description="Basic and acidic residues" evidence="5">
    <location>
        <begin position="515"/>
        <end position="528"/>
    </location>
</feature>
<reference evidence="7" key="1">
    <citation type="submission" date="2021-03" db="EMBL/GenBank/DDBJ databases">
        <authorList>
            <person name="Bekaert M."/>
        </authorList>
    </citation>
    <scope>NUCLEOTIDE SEQUENCE</scope>
</reference>
<dbReference type="SMART" id="SM00249">
    <property type="entry name" value="PHD"/>
    <property type="match status" value="1"/>
</dbReference>
<feature type="compositionally biased region" description="Basic residues" evidence="5">
    <location>
        <begin position="628"/>
        <end position="640"/>
    </location>
</feature>
<evidence type="ECO:0000256" key="4">
    <source>
        <dbReference type="PROSITE-ProRule" id="PRU00146"/>
    </source>
</evidence>
<dbReference type="PROSITE" id="PS50016">
    <property type="entry name" value="ZF_PHD_2"/>
    <property type="match status" value="1"/>
</dbReference>
<feature type="compositionally biased region" description="Polar residues" evidence="5">
    <location>
        <begin position="464"/>
        <end position="475"/>
    </location>
</feature>
<dbReference type="InterPro" id="IPR019787">
    <property type="entry name" value="Znf_PHD-finger"/>
</dbReference>
<keyword evidence="1" id="KW-0479">Metal-binding</keyword>
<evidence type="ECO:0000256" key="1">
    <source>
        <dbReference type="ARBA" id="ARBA00022723"/>
    </source>
</evidence>
<dbReference type="OrthoDB" id="6183101at2759"/>
<organism evidence="7 8">
    <name type="scientific">Mytilus edulis</name>
    <name type="common">Blue mussel</name>
    <dbReference type="NCBI Taxonomy" id="6550"/>
    <lineage>
        <taxon>Eukaryota</taxon>
        <taxon>Metazoa</taxon>
        <taxon>Spiralia</taxon>
        <taxon>Lophotrochozoa</taxon>
        <taxon>Mollusca</taxon>
        <taxon>Bivalvia</taxon>
        <taxon>Autobranchia</taxon>
        <taxon>Pteriomorphia</taxon>
        <taxon>Mytilida</taxon>
        <taxon>Mytiloidea</taxon>
        <taxon>Mytilidae</taxon>
        <taxon>Mytilinae</taxon>
        <taxon>Mytilus</taxon>
    </lineage>
</organism>
<dbReference type="InterPro" id="IPR001965">
    <property type="entry name" value="Znf_PHD"/>
</dbReference>
<evidence type="ECO:0000256" key="2">
    <source>
        <dbReference type="ARBA" id="ARBA00022771"/>
    </source>
</evidence>
<feature type="compositionally biased region" description="Polar residues" evidence="5">
    <location>
        <begin position="255"/>
        <end position="277"/>
    </location>
</feature>
<evidence type="ECO:0000256" key="5">
    <source>
        <dbReference type="SAM" id="MobiDB-lite"/>
    </source>
</evidence>
<dbReference type="GO" id="GO:0008270">
    <property type="term" value="F:zinc ion binding"/>
    <property type="evidence" value="ECO:0007669"/>
    <property type="project" value="UniProtKB-KW"/>
</dbReference>
<feature type="region of interest" description="Disordered" evidence="5">
    <location>
        <begin position="621"/>
        <end position="656"/>
    </location>
</feature>
<comment type="caution">
    <text evidence="7">The sequence shown here is derived from an EMBL/GenBank/DDBJ whole genome shotgun (WGS) entry which is preliminary data.</text>
</comment>
<feature type="domain" description="PHD-type" evidence="6">
    <location>
        <begin position="187"/>
        <end position="244"/>
    </location>
</feature>
<feature type="region of interest" description="Disordered" evidence="5">
    <location>
        <begin position="251"/>
        <end position="277"/>
    </location>
</feature>
<dbReference type="EMBL" id="CAJPWZ010003297">
    <property type="protein sequence ID" value="CAG2256245.1"/>
    <property type="molecule type" value="Genomic_DNA"/>
</dbReference>
<dbReference type="AlphaFoldDB" id="A0A8S3VEE2"/>
<evidence type="ECO:0000256" key="3">
    <source>
        <dbReference type="ARBA" id="ARBA00022833"/>
    </source>
</evidence>
<dbReference type="InterPro" id="IPR013083">
    <property type="entry name" value="Znf_RING/FYVE/PHD"/>
</dbReference>
<evidence type="ECO:0000313" key="8">
    <source>
        <dbReference type="Proteomes" id="UP000683360"/>
    </source>
</evidence>
<evidence type="ECO:0000259" key="6">
    <source>
        <dbReference type="PROSITE" id="PS50016"/>
    </source>
</evidence>
<accession>A0A8S3VEE2</accession>
<evidence type="ECO:0000313" key="7">
    <source>
        <dbReference type="EMBL" id="CAG2256245.1"/>
    </source>
</evidence>
<dbReference type="PROSITE" id="PS01359">
    <property type="entry name" value="ZF_PHD_1"/>
    <property type="match status" value="1"/>
</dbReference>
<keyword evidence="8" id="KW-1185">Reference proteome</keyword>
<dbReference type="Pfam" id="PF00628">
    <property type="entry name" value="PHD"/>
    <property type="match status" value="1"/>
</dbReference>
<name>A0A8S3VEE2_MYTED</name>
<feature type="region of interest" description="Disordered" evidence="5">
    <location>
        <begin position="515"/>
        <end position="549"/>
    </location>
</feature>
<protein>
    <recommendedName>
        <fullName evidence="6">PHD-type domain-containing protein</fullName>
    </recommendedName>
</protein>
<feature type="compositionally biased region" description="Polar residues" evidence="5">
    <location>
        <begin position="534"/>
        <end position="546"/>
    </location>
</feature>
<keyword evidence="2 4" id="KW-0863">Zinc-finger</keyword>